<dbReference type="AlphaFoldDB" id="A0A9N7AV37"/>
<keyword evidence="6" id="KW-1185">Reference proteome</keyword>
<protein>
    <submittedName>
        <fullName evidence="5">RecD/TraA family helicase</fullName>
    </submittedName>
</protein>
<evidence type="ECO:0000313" key="5">
    <source>
        <dbReference type="EMBL" id="AJK51642.1"/>
    </source>
</evidence>
<evidence type="ECO:0000259" key="4">
    <source>
        <dbReference type="Pfam" id="PF13538"/>
    </source>
</evidence>
<dbReference type="PANTHER" id="PTHR43788">
    <property type="entry name" value="DNA2/NAM7 HELICASE FAMILY MEMBER"/>
    <property type="match status" value="1"/>
</dbReference>
<dbReference type="InterPro" id="IPR050534">
    <property type="entry name" value="Coronavir_polyprotein_1ab"/>
</dbReference>
<dbReference type="KEGG" id="mcai:MCCG_0695"/>
<accession>A0A9N7AV37</accession>
<evidence type="ECO:0000256" key="1">
    <source>
        <dbReference type="ARBA" id="ARBA00022741"/>
    </source>
</evidence>
<reference evidence="5 6" key="1">
    <citation type="submission" date="2013-12" db="EMBL/GenBank/DDBJ databases">
        <authorList>
            <person name="Wang R."/>
            <person name="Li Y."/>
            <person name="Zheng H."/>
            <person name="Xin J."/>
        </authorList>
    </citation>
    <scope>NUCLEOTIDE SEQUENCE [LARGE SCALE GENOMIC DNA]</scope>
    <source>
        <strain evidence="5 6">87001</strain>
    </source>
</reference>
<keyword evidence="5" id="KW-0378">Hydrolase</keyword>
<organism evidence="5 6">
    <name type="scientific">Mycoplasma capricolum subsp. capripneumoniae 87001</name>
    <dbReference type="NCBI Taxonomy" id="1124992"/>
    <lineage>
        <taxon>Bacteria</taxon>
        <taxon>Bacillati</taxon>
        <taxon>Mycoplasmatota</taxon>
        <taxon>Mollicutes</taxon>
        <taxon>Mycoplasmataceae</taxon>
        <taxon>Mycoplasma</taxon>
    </lineage>
</organism>
<keyword evidence="3" id="KW-1133">Transmembrane helix</keyword>
<dbReference type="RefSeq" id="WP_230589475.1">
    <property type="nucleotide sequence ID" value="NZ_CP006959.1"/>
</dbReference>
<dbReference type="CDD" id="cd18809">
    <property type="entry name" value="SF1_C_RecD"/>
    <property type="match status" value="1"/>
</dbReference>
<keyword evidence="2" id="KW-0067">ATP-binding</keyword>
<dbReference type="Gene3D" id="3.40.50.300">
    <property type="entry name" value="P-loop containing nucleotide triphosphate hydrolases"/>
    <property type="match status" value="1"/>
</dbReference>
<gene>
    <name evidence="5" type="ORF">MCCG_0695</name>
</gene>
<keyword evidence="3" id="KW-0812">Transmembrane</keyword>
<dbReference type="EMBL" id="CP006959">
    <property type="protein sequence ID" value="AJK51642.1"/>
    <property type="molecule type" value="Genomic_DNA"/>
</dbReference>
<evidence type="ECO:0000256" key="2">
    <source>
        <dbReference type="ARBA" id="ARBA00022840"/>
    </source>
</evidence>
<evidence type="ECO:0000256" key="3">
    <source>
        <dbReference type="SAM" id="Phobius"/>
    </source>
</evidence>
<dbReference type="Pfam" id="PF13538">
    <property type="entry name" value="UvrD_C_2"/>
    <property type="match status" value="1"/>
</dbReference>
<name>A0A9N7AV37_MYCCC</name>
<feature type="domain" description="UvrD-like helicase C-terminal" evidence="4">
    <location>
        <begin position="50"/>
        <end position="98"/>
    </location>
</feature>
<dbReference type="InterPro" id="IPR027417">
    <property type="entry name" value="P-loop_NTPase"/>
</dbReference>
<dbReference type="InterPro" id="IPR027785">
    <property type="entry name" value="UvrD-like_helicase_C"/>
</dbReference>
<feature type="transmembrane region" description="Helical" evidence="3">
    <location>
        <begin position="133"/>
        <end position="154"/>
    </location>
</feature>
<proteinExistence type="predicted"/>
<dbReference type="Proteomes" id="UP000031910">
    <property type="component" value="Chromosome"/>
</dbReference>
<keyword evidence="1" id="KW-0547">Nucleotide-binding</keyword>
<dbReference type="GO" id="GO:0003678">
    <property type="term" value="F:DNA helicase activity"/>
    <property type="evidence" value="ECO:0007669"/>
    <property type="project" value="UniProtKB-ARBA"/>
</dbReference>
<evidence type="ECO:0000313" key="6">
    <source>
        <dbReference type="Proteomes" id="UP000031910"/>
    </source>
</evidence>
<keyword evidence="3" id="KW-0472">Membrane</keyword>
<dbReference type="PANTHER" id="PTHR43788:SF6">
    <property type="entry name" value="DNA HELICASE B"/>
    <property type="match status" value="1"/>
</dbReference>
<dbReference type="SUPFAM" id="SSF52540">
    <property type="entry name" value="P-loop containing nucleoside triphosphate hydrolases"/>
    <property type="match status" value="1"/>
</dbReference>
<sequence length="179" mass="20684">MYLKNENDLSNGDIGVVQKIYEQNNEINIDFNNKIFSTINKASFNNLTLCYACTVHKTQGSEFQKVILVLDPKITNSFINKKLIYTAITRAKKQLVIIAGKNSFINGINKKPETRDTTLVKHIKLMYKKEKNLIIVICFNNVLSSLFLNTRFFLLKQKYLNGSKILNNDIQTFKSSRFF</sequence>
<keyword evidence="5" id="KW-0347">Helicase</keyword>
<dbReference type="GO" id="GO:0005524">
    <property type="term" value="F:ATP binding"/>
    <property type="evidence" value="ECO:0007669"/>
    <property type="project" value="UniProtKB-KW"/>
</dbReference>